<keyword evidence="1" id="KW-1133">Transmembrane helix</keyword>
<name>A0AAD2PUI4_9STRA</name>
<sequence length="484" mass="56088">MKSHPCLSNCFAWFIISAIVTALIGFNSDEGFLSIDYDNHRILSEQSPERKLRILYTVTTLAEYDGGSRSTTKGSDRMQNVLIPVVKESVDSMLSHGFEVDVFIVAFYKMTRFELIRNALPPSVKISIWDEAAPLSYKGDEHMKPNAKLHHNTIGLARQHRFVVKDHLFEYDFFCNWEDDMVIHGDHIENYLDMTKELYRLRELAPDDKLDNRQGSNNFFGPLNKEQLKRTLPGFIRVEALLDEETYGTQPELDPVPVKERPEIDPKPCCHLRNESFASPTRPAAPLSNKLFMWEVGIKAVGIRHMPDESNLGWVLLQRGPSRGKDVVDDHTMSDYWSNQLNKYFKERRPSSISFHGINNQGGWMGTQRQIWEWHTEVCPGGFLPPYEAPHYRFDGLDMRNVEWWSGGISLVTARHACNMQRLISLEPSRFARHLLYHSANNKQRQLQFKKKTFVKVNDFYAQLLTVQNDATKDMNKLKRMKSF</sequence>
<keyword evidence="3" id="KW-1185">Reference proteome</keyword>
<evidence type="ECO:0000313" key="2">
    <source>
        <dbReference type="EMBL" id="CAJ1949638.1"/>
    </source>
</evidence>
<reference evidence="2" key="1">
    <citation type="submission" date="2023-08" db="EMBL/GenBank/DDBJ databases">
        <authorList>
            <person name="Audoor S."/>
            <person name="Bilcke G."/>
        </authorList>
    </citation>
    <scope>NUCLEOTIDE SEQUENCE</scope>
</reference>
<dbReference type="AlphaFoldDB" id="A0AAD2PUI4"/>
<protein>
    <submittedName>
        <fullName evidence="2">Uncharacterized protein</fullName>
    </submittedName>
</protein>
<dbReference type="Proteomes" id="UP001295423">
    <property type="component" value="Unassembled WGS sequence"/>
</dbReference>
<organism evidence="2 3">
    <name type="scientific">Cylindrotheca closterium</name>
    <dbReference type="NCBI Taxonomy" id="2856"/>
    <lineage>
        <taxon>Eukaryota</taxon>
        <taxon>Sar</taxon>
        <taxon>Stramenopiles</taxon>
        <taxon>Ochrophyta</taxon>
        <taxon>Bacillariophyta</taxon>
        <taxon>Bacillariophyceae</taxon>
        <taxon>Bacillariophycidae</taxon>
        <taxon>Bacillariales</taxon>
        <taxon>Bacillariaceae</taxon>
        <taxon>Cylindrotheca</taxon>
    </lineage>
</organism>
<evidence type="ECO:0000256" key="1">
    <source>
        <dbReference type="SAM" id="Phobius"/>
    </source>
</evidence>
<dbReference type="EMBL" id="CAKOGP040001758">
    <property type="protein sequence ID" value="CAJ1949638.1"/>
    <property type="molecule type" value="Genomic_DNA"/>
</dbReference>
<gene>
    <name evidence="2" type="ORF">CYCCA115_LOCUS12197</name>
</gene>
<evidence type="ECO:0000313" key="3">
    <source>
        <dbReference type="Proteomes" id="UP001295423"/>
    </source>
</evidence>
<feature type="transmembrane region" description="Helical" evidence="1">
    <location>
        <begin position="7"/>
        <end position="26"/>
    </location>
</feature>
<proteinExistence type="predicted"/>
<keyword evidence="1" id="KW-0812">Transmembrane</keyword>
<accession>A0AAD2PUI4</accession>
<keyword evidence="1" id="KW-0472">Membrane</keyword>
<comment type="caution">
    <text evidence="2">The sequence shown here is derived from an EMBL/GenBank/DDBJ whole genome shotgun (WGS) entry which is preliminary data.</text>
</comment>